<organism evidence="2 3">
    <name type="scientific">Pristionchus entomophagus</name>
    <dbReference type="NCBI Taxonomy" id="358040"/>
    <lineage>
        <taxon>Eukaryota</taxon>
        <taxon>Metazoa</taxon>
        <taxon>Ecdysozoa</taxon>
        <taxon>Nematoda</taxon>
        <taxon>Chromadorea</taxon>
        <taxon>Rhabditida</taxon>
        <taxon>Rhabditina</taxon>
        <taxon>Diplogasteromorpha</taxon>
        <taxon>Diplogasteroidea</taxon>
        <taxon>Neodiplogasteridae</taxon>
        <taxon>Pristionchus</taxon>
    </lineage>
</organism>
<evidence type="ECO:0000256" key="1">
    <source>
        <dbReference type="SAM" id="MobiDB-lite"/>
    </source>
</evidence>
<protein>
    <submittedName>
        <fullName evidence="2">Uncharacterized protein</fullName>
    </submittedName>
</protein>
<evidence type="ECO:0000313" key="2">
    <source>
        <dbReference type="EMBL" id="GMS83877.1"/>
    </source>
</evidence>
<sequence>DDRPNLGYMDRETAGGRSTGTKNLVNLPGLGKFEYGEEREQGTGILDFSKTLLPFLQLPPLKEERPPPTKPLLEQDDVKREHLGRMLTPKQEPRAFSPFGPSLLSDILPEEEIPAKPFQEIPSIVDENAPVPG</sequence>
<feature type="region of interest" description="Disordered" evidence="1">
    <location>
        <begin position="59"/>
        <end position="79"/>
    </location>
</feature>
<feature type="non-terminal residue" evidence="2">
    <location>
        <position position="133"/>
    </location>
</feature>
<proteinExistence type="predicted"/>
<name>A0AAV5SKL0_9BILA</name>
<dbReference type="Proteomes" id="UP001432027">
    <property type="component" value="Unassembled WGS sequence"/>
</dbReference>
<evidence type="ECO:0000313" key="3">
    <source>
        <dbReference type="Proteomes" id="UP001432027"/>
    </source>
</evidence>
<keyword evidence="3" id="KW-1185">Reference proteome</keyword>
<dbReference type="EMBL" id="BTSX01000002">
    <property type="protein sequence ID" value="GMS83877.1"/>
    <property type="molecule type" value="Genomic_DNA"/>
</dbReference>
<gene>
    <name evidence="2" type="ORF">PENTCL1PPCAC_6052</name>
</gene>
<dbReference type="PANTHER" id="PTHR36937">
    <property type="entry name" value="PROTEIN CBG20935-RELATED"/>
    <property type="match status" value="1"/>
</dbReference>
<dbReference type="AlphaFoldDB" id="A0AAV5SKL0"/>
<reference evidence="2" key="1">
    <citation type="submission" date="2023-10" db="EMBL/GenBank/DDBJ databases">
        <title>Genome assembly of Pristionchus species.</title>
        <authorList>
            <person name="Yoshida K."/>
            <person name="Sommer R.J."/>
        </authorList>
    </citation>
    <scope>NUCLEOTIDE SEQUENCE</scope>
    <source>
        <strain evidence="2">RS0144</strain>
    </source>
</reference>
<dbReference type="PANTHER" id="PTHR36937:SF1">
    <property type="entry name" value="PEPTIDASE S1 DOMAIN-CONTAINING PROTEIN"/>
    <property type="match status" value="1"/>
</dbReference>
<accession>A0AAV5SKL0</accession>
<feature type="compositionally biased region" description="Basic and acidic residues" evidence="1">
    <location>
        <begin position="1"/>
        <end position="14"/>
    </location>
</feature>
<feature type="region of interest" description="Disordered" evidence="1">
    <location>
        <begin position="1"/>
        <end position="23"/>
    </location>
</feature>
<comment type="caution">
    <text evidence="2">The sequence shown here is derived from an EMBL/GenBank/DDBJ whole genome shotgun (WGS) entry which is preliminary data.</text>
</comment>
<feature type="non-terminal residue" evidence="2">
    <location>
        <position position="1"/>
    </location>
</feature>